<evidence type="ECO:0000313" key="3">
    <source>
        <dbReference type="Proteomes" id="UP000663889"/>
    </source>
</evidence>
<gene>
    <name evidence="2" type="ORF">FNK824_LOCUS36079</name>
    <name evidence="1" type="ORF">SEV965_LOCUS30843</name>
</gene>
<reference evidence="1" key="1">
    <citation type="submission" date="2021-02" db="EMBL/GenBank/DDBJ databases">
        <authorList>
            <person name="Nowell W R."/>
        </authorList>
    </citation>
    <scope>NUCLEOTIDE SEQUENCE</scope>
</reference>
<dbReference type="EMBL" id="CAJNOU010003415">
    <property type="protein sequence ID" value="CAF1389420.1"/>
    <property type="molecule type" value="Genomic_DNA"/>
</dbReference>
<dbReference type="AlphaFoldDB" id="A0A815KCW0"/>
<protein>
    <recommendedName>
        <fullName evidence="4">Ubiquitin-like domain-containing protein</fullName>
    </recommendedName>
</protein>
<evidence type="ECO:0008006" key="4">
    <source>
        <dbReference type="Google" id="ProtNLM"/>
    </source>
</evidence>
<dbReference type="Proteomes" id="UP000663889">
    <property type="component" value="Unassembled WGS sequence"/>
</dbReference>
<name>A0A815KCW0_9BILA</name>
<dbReference type="Proteomes" id="UP000663874">
    <property type="component" value="Unassembled WGS sequence"/>
</dbReference>
<organism evidence="1 3">
    <name type="scientific">Rotaria sordida</name>
    <dbReference type="NCBI Taxonomy" id="392033"/>
    <lineage>
        <taxon>Eukaryota</taxon>
        <taxon>Metazoa</taxon>
        <taxon>Spiralia</taxon>
        <taxon>Gnathifera</taxon>
        <taxon>Rotifera</taxon>
        <taxon>Eurotatoria</taxon>
        <taxon>Bdelloidea</taxon>
        <taxon>Philodinida</taxon>
        <taxon>Philodinidae</taxon>
        <taxon>Rotaria</taxon>
    </lineage>
</organism>
<accession>A0A815KCW0</accession>
<comment type="caution">
    <text evidence="1">The sequence shown here is derived from an EMBL/GenBank/DDBJ whole genome shotgun (WGS) entry which is preliminary data.</text>
</comment>
<dbReference type="EMBL" id="CAJOBE010016141">
    <property type="protein sequence ID" value="CAF4197387.1"/>
    <property type="molecule type" value="Genomic_DNA"/>
</dbReference>
<evidence type="ECO:0000313" key="1">
    <source>
        <dbReference type="EMBL" id="CAF1389420.1"/>
    </source>
</evidence>
<proteinExistence type="predicted"/>
<evidence type="ECO:0000313" key="2">
    <source>
        <dbReference type="EMBL" id="CAF4197387.1"/>
    </source>
</evidence>
<sequence length="340" mass="39129">MENPISYYTSMTEKIVHFQISILIQIIQYDDQNEIQVPISHRNITIKQLLGMIEIKDNYKYLASCETKMILSENIQLSAIHETKFFLAKEHQTCLASIEQSEDTLIAINDESMQNQRYLINATVGDIYKHNKNIDQDQSLLYDRDFIPSREISLSSFLSTRTSIIEFKLTYQKFQANITVTSEEQKSSIEFQCEPKMTIRRAQEIVCQLWKLNQNFYRLTFSDDSIIDEDESLNDTGESLDDLQLKLSSTADVKCAITYKDGTILISATNETSLSSIKKEALEKLLIPLDDIDMFNLKLLDDPECPTNVDLDSTIDDLSKDFSVESDTLPFLLEKKEDES</sequence>